<protein>
    <submittedName>
        <fullName evidence="1">Uncharacterized protein</fullName>
    </submittedName>
</protein>
<dbReference type="EMBL" id="JBANFI010000005">
    <property type="protein sequence ID" value="MFK7161192.1"/>
    <property type="molecule type" value="Genomic_DNA"/>
</dbReference>
<organism evidence="1 2">
    <name type="scientific">Marinospirillum alkalitolerans</name>
    <dbReference type="NCBI Taxonomy" id="3123374"/>
    <lineage>
        <taxon>Bacteria</taxon>
        <taxon>Pseudomonadati</taxon>
        <taxon>Pseudomonadota</taxon>
        <taxon>Gammaproteobacteria</taxon>
        <taxon>Oceanospirillales</taxon>
        <taxon>Oceanospirillaceae</taxon>
        <taxon>Marinospirillum</taxon>
    </lineage>
</organism>
<name>A0ABW8PY15_9GAMM</name>
<gene>
    <name evidence="1" type="ORF">V6U78_09110</name>
</gene>
<comment type="caution">
    <text evidence="1">The sequence shown here is derived from an EMBL/GenBank/DDBJ whole genome shotgun (WGS) entry which is preliminary data.</text>
</comment>
<evidence type="ECO:0000313" key="2">
    <source>
        <dbReference type="Proteomes" id="UP001621714"/>
    </source>
</evidence>
<keyword evidence="2" id="KW-1185">Reference proteome</keyword>
<evidence type="ECO:0000313" key="1">
    <source>
        <dbReference type="EMBL" id="MFK7161192.1"/>
    </source>
</evidence>
<dbReference type="Proteomes" id="UP001621714">
    <property type="component" value="Unassembled WGS sequence"/>
</dbReference>
<sequence>MIREESPNGAAILEFNGQGEVGMGGPVLGTLLVNGIAILADRLAINRWIWSEDSRYLACVEWMGRGSDESGDLRLYDLLHQQCLDWRHPVGWVPSFQRFHSGIIEFAGPQQAVRVPCLGGREGEAHHIKAIMTGKAEAGLQLVKISPLANE</sequence>
<dbReference type="RefSeq" id="WP_405339648.1">
    <property type="nucleotide sequence ID" value="NZ_JBANFI010000005.1"/>
</dbReference>
<accession>A0ABW8PY15</accession>
<reference evidence="1 2" key="1">
    <citation type="submission" date="2024-02" db="EMBL/GenBank/DDBJ databases">
        <title>Marinospirillum sp. MEB 164 isolated from Lonar lake sediment.</title>
        <authorList>
            <person name="Joshi A."/>
            <person name="Thite S."/>
        </authorList>
    </citation>
    <scope>NUCLEOTIDE SEQUENCE [LARGE SCALE GENOMIC DNA]</scope>
    <source>
        <strain evidence="1 2">MEB164</strain>
    </source>
</reference>
<proteinExistence type="predicted"/>